<sequence length="298" mass="32950">MGVNISKNWESASILTSSAYTIPLSAKDLLSPYLGLRPAERPEPLGHWPRLGRCNTPKLFFPQEEGVAIPEWLTLAEGVRLHPLTETTVVPGTLNRLIGMLSVVTEELPDCPLYFQSDRLCAALRTPVPKIALIRSALLNAGYRVSFSHAALSSIKTDAPMSFIWDIMCAWKRKYEAETKARDSLRSSTPPPLLEEGNDEMGNGGKAKKQKKHGKKHPPSEAALRVVDRLMARPPNPMVSFEAHPDANPPSRASGLLRYQMNPEPNWGPKARPSRNAKSHDADKAVTSPQLKKLRTLD</sequence>
<dbReference type="InterPro" id="IPR029063">
    <property type="entry name" value="SAM-dependent_MTases_sf"/>
</dbReference>
<gene>
    <name evidence="11" type="ORF">TcWFU_000401</name>
</gene>
<evidence type="ECO:0000256" key="5">
    <source>
        <dbReference type="ARBA" id="ARBA00022694"/>
    </source>
</evidence>
<dbReference type="Gene3D" id="3.30.56.70">
    <property type="entry name" value="N2,N2-dimethylguanosine tRNA methyltransferase, C-terminal domain"/>
    <property type="match status" value="1"/>
</dbReference>
<keyword evidence="5 9" id="KW-0819">tRNA processing</keyword>
<organism evidence="11 12">
    <name type="scientific">Taenia crassiceps</name>
    <dbReference type="NCBI Taxonomy" id="6207"/>
    <lineage>
        <taxon>Eukaryota</taxon>
        <taxon>Metazoa</taxon>
        <taxon>Spiralia</taxon>
        <taxon>Lophotrochozoa</taxon>
        <taxon>Platyhelminthes</taxon>
        <taxon>Cestoda</taxon>
        <taxon>Eucestoda</taxon>
        <taxon>Cyclophyllidea</taxon>
        <taxon>Taeniidae</taxon>
        <taxon>Taenia</taxon>
    </lineage>
</organism>
<evidence type="ECO:0000256" key="6">
    <source>
        <dbReference type="ARBA" id="ARBA00022884"/>
    </source>
</evidence>
<proteinExistence type="inferred from homology"/>
<evidence type="ECO:0000256" key="3">
    <source>
        <dbReference type="ARBA" id="ARBA00022679"/>
    </source>
</evidence>
<dbReference type="InterPro" id="IPR002905">
    <property type="entry name" value="Trm1"/>
</dbReference>
<dbReference type="SUPFAM" id="SSF53335">
    <property type="entry name" value="S-adenosyl-L-methionine-dependent methyltransferases"/>
    <property type="match status" value="1"/>
</dbReference>
<dbReference type="InterPro" id="IPR042296">
    <property type="entry name" value="tRNA_met_Trm1_C"/>
</dbReference>
<keyword evidence="2 9" id="KW-0489">Methyltransferase</keyword>
<evidence type="ECO:0000313" key="11">
    <source>
        <dbReference type="EMBL" id="KAL5109682.1"/>
    </source>
</evidence>
<evidence type="ECO:0000256" key="8">
    <source>
        <dbReference type="ARBA" id="ARBA00051897"/>
    </source>
</evidence>
<feature type="region of interest" description="Disordered" evidence="10">
    <location>
        <begin position="180"/>
        <end position="222"/>
    </location>
</feature>
<evidence type="ECO:0000256" key="1">
    <source>
        <dbReference type="ARBA" id="ARBA00022555"/>
    </source>
</evidence>
<reference evidence="11 12" key="1">
    <citation type="journal article" date="2022" name="Front. Cell. Infect. Microbiol.">
        <title>The Genomes of Two Strains of Taenia crassiceps the Animal Model for the Study of Human Cysticercosis.</title>
        <authorList>
            <person name="Bobes R.J."/>
            <person name="Estrada K."/>
            <person name="Rios-Valencia D.G."/>
            <person name="Calderon-Gallegos A."/>
            <person name="de la Torre P."/>
            <person name="Carrero J.C."/>
            <person name="Sanchez-Flores A."/>
            <person name="Laclette J.P."/>
        </authorList>
    </citation>
    <scope>NUCLEOTIDE SEQUENCE [LARGE SCALE GENOMIC DNA]</scope>
    <source>
        <strain evidence="11">WFUcys</strain>
    </source>
</reference>
<keyword evidence="1 9" id="KW-0820">tRNA-binding</keyword>
<protein>
    <recommendedName>
        <fullName evidence="7">tRNA (guanine(26)-N(2))-dimethyltransferase</fullName>
        <ecNumber evidence="7">2.1.1.216</ecNumber>
    </recommendedName>
</protein>
<keyword evidence="12" id="KW-1185">Reference proteome</keyword>
<evidence type="ECO:0000256" key="10">
    <source>
        <dbReference type="SAM" id="MobiDB-lite"/>
    </source>
</evidence>
<evidence type="ECO:0000256" key="2">
    <source>
        <dbReference type="ARBA" id="ARBA00022603"/>
    </source>
</evidence>
<evidence type="ECO:0000256" key="7">
    <source>
        <dbReference type="ARBA" id="ARBA00039099"/>
    </source>
</evidence>
<comment type="caution">
    <text evidence="11">The sequence shown here is derived from an EMBL/GenBank/DDBJ whole genome shotgun (WGS) entry which is preliminary data.</text>
</comment>
<accession>A0ABR4QJH8</accession>
<keyword evidence="6 9" id="KW-0694">RNA-binding</keyword>
<dbReference type="EC" id="2.1.1.216" evidence="7"/>
<keyword evidence="4 9" id="KW-0949">S-adenosyl-L-methionine</keyword>
<dbReference type="Pfam" id="PF02005">
    <property type="entry name" value="TRM"/>
    <property type="match status" value="1"/>
</dbReference>
<evidence type="ECO:0000256" key="4">
    <source>
        <dbReference type="ARBA" id="ARBA00022691"/>
    </source>
</evidence>
<evidence type="ECO:0000256" key="9">
    <source>
        <dbReference type="PROSITE-ProRule" id="PRU00958"/>
    </source>
</evidence>
<dbReference type="PROSITE" id="PS51626">
    <property type="entry name" value="SAM_MT_TRM1"/>
    <property type="match status" value="1"/>
</dbReference>
<dbReference type="Proteomes" id="UP001651158">
    <property type="component" value="Unassembled WGS sequence"/>
</dbReference>
<dbReference type="PANTHER" id="PTHR10631:SF3">
    <property type="entry name" value="TRNA (GUANINE(26)-N(2))-DIMETHYLTRANSFERASE"/>
    <property type="match status" value="1"/>
</dbReference>
<keyword evidence="3 9" id="KW-0808">Transferase</keyword>
<comment type="catalytic activity">
    <reaction evidence="8">
        <text>guanosine(26) in tRNA + 2 S-adenosyl-L-methionine = N(2)-dimethylguanosine(26) in tRNA + 2 S-adenosyl-L-homocysteine + 2 H(+)</text>
        <dbReference type="Rhea" id="RHEA:43140"/>
        <dbReference type="Rhea" id="RHEA-COMP:10359"/>
        <dbReference type="Rhea" id="RHEA-COMP:10360"/>
        <dbReference type="ChEBI" id="CHEBI:15378"/>
        <dbReference type="ChEBI" id="CHEBI:57856"/>
        <dbReference type="ChEBI" id="CHEBI:59789"/>
        <dbReference type="ChEBI" id="CHEBI:74269"/>
        <dbReference type="ChEBI" id="CHEBI:74513"/>
        <dbReference type="EC" id="2.1.1.216"/>
    </reaction>
</comment>
<evidence type="ECO:0000313" key="12">
    <source>
        <dbReference type="Proteomes" id="UP001651158"/>
    </source>
</evidence>
<comment type="similarity">
    <text evidence="9">Belongs to the class I-like SAM-binding methyltransferase superfamily. Trm1 family.</text>
</comment>
<feature type="compositionally biased region" description="Basic residues" evidence="10">
    <location>
        <begin position="206"/>
        <end position="217"/>
    </location>
</feature>
<dbReference type="PANTHER" id="PTHR10631">
    <property type="entry name" value="N 2 ,N 2 -DIMETHYLGUANOSINE TRNA METHYLTRANSFERASE"/>
    <property type="match status" value="1"/>
</dbReference>
<dbReference type="EMBL" id="JAKROA010000002">
    <property type="protein sequence ID" value="KAL5109682.1"/>
    <property type="molecule type" value="Genomic_DNA"/>
</dbReference>
<feature type="region of interest" description="Disordered" evidence="10">
    <location>
        <begin position="235"/>
        <end position="298"/>
    </location>
</feature>
<name>A0ABR4QJH8_9CEST</name>